<dbReference type="GO" id="GO:0015288">
    <property type="term" value="F:porin activity"/>
    <property type="evidence" value="ECO:0007669"/>
    <property type="project" value="TreeGrafter"/>
</dbReference>
<evidence type="ECO:0000256" key="8">
    <source>
        <dbReference type="SAM" id="Coils"/>
    </source>
</evidence>
<keyword evidence="5" id="KW-0812">Transmembrane</keyword>
<evidence type="ECO:0000313" key="9">
    <source>
        <dbReference type="EMBL" id="SMO52176.1"/>
    </source>
</evidence>
<evidence type="ECO:0000256" key="4">
    <source>
        <dbReference type="ARBA" id="ARBA00022452"/>
    </source>
</evidence>
<name>A0A521BYB9_9BACT</name>
<keyword evidence="7" id="KW-0998">Cell outer membrane</keyword>
<keyword evidence="6" id="KW-0472">Membrane</keyword>
<evidence type="ECO:0000256" key="3">
    <source>
        <dbReference type="ARBA" id="ARBA00022448"/>
    </source>
</evidence>
<evidence type="ECO:0000313" key="10">
    <source>
        <dbReference type="Proteomes" id="UP000317557"/>
    </source>
</evidence>
<dbReference type="GO" id="GO:1990281">
    <property type="term" value="C:efflux pump complex"/>
    <property type="evidence" value="ECO:0007669"/>
    <property type="project" value="TreeGrafter"/>
</dbReference>
<dbReference type="InterPro" id="IPR003423">
    <property type="entry name" value="OMP_efflux"/>
</dbReference>
<keyword evidence="4" id="KW-1134">Transmembrane beta strand</keyword>
<proteinExistence type="inferred from homology"/>
<evidence type="ECO:0000256" key="6">
    <source>
        <dbReference type="ARBA" id="ARBA00023136"/>
    </source>
</evidence>
<dbReference type="PANTHER" id="PTHR30026">
    <property type="entry name" value="OUTER MEMBRANE PROTEIN TOLC"/>
    <property type="match status" value="1"/>
</dbReference>
<reference evidence="9 10" key="1">
    <citation type="submission" date="2017-05" db="EMBL/GenBank/DDBJ databases">
        <authorList>
            <person name="Varghese N."/>
            <person name="Submissions S."/>
        </authorList>
    </citation>
    <scope>NUCLEOTIDE SEQUENCE [LARGE SCALE GENOMIC DNA]</scope>
    <source>
        <strain evidence="9 10">DSM 21985</strain>
    </source>
</reference>
<dbReference type="InterPro" id="IPR051906">
    <property type="entry name" value="TolC-like"/>
</dbReference>
<dbReference type="Proteomes" id="UP000317557">
    <property type="component" value="Unassembled WGS sequence"/>
</dbReference>
<comment type="subcellular location">
    <subcellularLocation>
        <location evidence="1">Cell outer membrane</location>
    </subcellularLocation>
</comment>
<dbReference type="SUPFAM" id="SSF56954">
    <property type="entry name" value="Outer membrane efflux proteins (OEP)"/>
    <property type="match status" value="1"/>
</dbReference>
<evidence type="ECO:0000256" key="2">
    <source>
        <dbReference type="ARBA" id="ARBA00007613"/>
    </source>
</evidence>
<comment type="similarity">
    <text evidence="2">Belongs to the outer membrane factor (OMF) (TC 1.B.17) family.</text>
</comment>
<gene>
    <name evidence="9" type="ORF">SAMN06265219_1041</name>
</gene>
<dbReference type="GO" id="GO:0015562">
    <property type="term" value="F:efflux transmembrane transporter activity"/>
    <property type="evidence" value="ECO:0007669"/>
    <property type="project" value="InterPro"/>
</dbReference>
<accession>A0A521BYB9</accession>
<keyword evidence="8" id="KW-0175">Coiled coil</keyword>
<dbReference type="GO" id="GO:0009279">
    <property type="term" value="C:cell outer membrane"/>
    <property type="evidence" value="ECO:0007669"/>
    <property type="project" value="UniProtKB-SubCell"/>
</dbReference>
<keyword evidence="10" id="KW-1185">Reference proteome</keyword>
<protein>
    <submittedName>
        <fullName evidence="9">Outer membrane protein, cobalt-zinc-cadmium efflux system</fullName>
    </submittedName>
</protein>
<dbReference type="Pfam" id="PF02321">
    <property type="entry name" value="OEP"/>
    <property type="match status" value="1"/>
</dbReference>
<sequence length="404" mass="46909">MLFQMGTSPADTADILALSVEKALEIAYRQHPQINILQQQIVAQQKQQVLSWGLDDPQINYFKEGINDGAFMEQRWSITQGMDFPLSSYYRVKQEKATTESLQLKLDDLRNQVKADVKASYTRLAYTLQSGKLAREQVGLFEDLKRAAQARADMGESSEIDAMQADLQLQEARNSMESTFREIMNARYDLFQSIGLDPEDQTYDISFPDTLEYLTVVIDQEEVMNRLQDHPKLKQMQQQVSAAAYQVKVAKSAYLPDLNMSYYRQDFGNDYDFYGFEVGLSIPLWFAAKQSPKVQQAHAMENAAQWQYEDIRLLIKKQAEQTWHSYETAKTNIERFKGNIQAQSQELVQMTQTGYSMGELDLLTLLEAQRTYLRTQEAYYRTLRDYYLTIIELERFLQNDIIFN</sequence>
<evidence type="ECO:0000256" key="5">
    <source>
        <dbReference type="ARBA" id="ARBA00022692"/>
    </source>
</evidence>
<evidence type="ECO:0000256" key="1">
    <source>
        <dbReference type="ARBA" id="ARBA00004442"/>
    </source>
</evidence>
<dbReference type="PANTHER" id="PTHR30026:SF20">
    <property type="entry name" value="OUTER MEMBRANE PROTEIN TOLC"/>
    <property type="match status" value="1"/>
</dbReference>
<dbReference type="Gene3D" id="1.20.1600.10">
    <property type="entry name" value="Outer membrane efflux proteins (OEP)"/>
    <property type="match status" value="1"/>
</dbReference>
<feature type="coiled-coil region" evidence="8">
    <location>
        <begin position="326"/>
        <end position="353"/>
    </location>
</feature>
<dbReference type="EMBL" id="FXTP01000004">
    <property type="protein sequence ID" value="SMO52176.1"/>
    <property type="molecule type" value="Genomic_DNA"/>
</dbReference>
<keyword evidence="3" id="KW-0813">Transport</keyword>
<organism evidence="9 10">
    <name type="scientific">Gracilimonas mengyeensis</name>
    <dbReference type="NCBI Taxonomy" id="1302730"/>
    <lineage>
        <taxon>Bacteria</taxon>
        <taxon>Pseudomonadati</taxon>
        <taxon>Balneolota</taxon>
        <taxon>Balneolia</taxon>
        <taxon>Balneolales</taxon>
        <taxon>Balneolaceae</taxon>
        <taxon>Gracilimonas</taxon>
    </lineage>
</organism>
<evidence type="ECO:0000256" key="7">
    <source>
        <dbReference type="ARBA" id="ARBA00023237"/>
    </source>
</evidence>
<dbReference type="AlphaFoldDB" id="A0A521BYB9"/>